<evidence type="ECO:0000313" key="5">
    <source>
        <dbReference type="EMBL" id="KLE06086.1"/>
    </source>
</evidence>
<dbReference type="PANTHER" id="PTHR43132">
    <property type="entry name" value="ARSENICAL RESISTANCE OPERON REPRESSOR ARSR-RELATED"/>
    <property type="match status" value="1"/>
</dbReference>
<organism evidence="5 6">
    <name type="scientific">Aliarcobacter butzleri L352</name>
    <dbReference type="NCBI Taxonomy" id="1447260"/>
    <lineage>
        <taxon>Bacteria</taxon>
        <taxon>Pseudomonadati</taxon>
        <taxon>Campylobacterota</taxon>
        <taxon>Epsilonproteobacteria</taxon>
        <taxon>Campylobacterales</taxon>
        <taxon>Arcobacteraceae</taxon>
        <taxon>Aliarcobacter</taxon>
    </lineage>
</organism>
<dbReference type="SMART" id="SM00418">
    <property type="entry name" value="HTH_ARSR"/>
    <property type="match status" value="1"/>
</dbReference>
<dbReference type="GO" id="GO:0003700">
    <property type="term" value="F:DNA-binding transcription factor activity"/>
    <property type="evidence" value="ECO:0007669"/>
    <property type="project" value="InterPro"/>
</dbReference>
<dbReference type="InterPro" id="IPR011991">
    <property type="entry name" value="ArsR-like_HTH"/>
</dbReference>
<dbReference type="InterPro" id="IPR036388">
    <property type="entry name" value="WH-like_DNA-bd_sf"/>
</dbReference>
<dbReference type="SUPFAM" id="SSF46785">
    <property type="entry name" value="Winged helix' DNA-binding domain"/>
    <property type="match status" value="1"/>
</dbReference>
<evidence type="ECO:0000313" key="6">
    <source>
        <dbReference type="Proteomes" id="UP000035462"/>
    </source>
</evidence>
<name>A0A837JCK7_9BACT</name>
<sequence>MIICSYVYIKRNNMIVNCCEHSKEVENVRKALASDETLYDVAELFKAFADTTRIKIIAILKEETLCVGAISEILNISQSAISHQLKALKNAKIVKSKREGKWIYYSLDDEHIKRIFDMGFEHITKG</sequence>
<evidence type="ECO:0000256" key="3">
    <source>
        <dbReference type="ARBA" id="ARBA00023163"/>
    </source>
</evidence>
<evidence type="ECO:0000259" key="4">
    <source>
        <dbReference type="PROSITE" id="PS50987"/>
    </source>
</evidence>
<dbReference type="NCBIfam" id="NF033788">
    <property type="entry name" value="HTH_metalloreg"/>
    <property type="match status" value="1"/>
</dbReference>
<keyword evidence="1" id="KW-0805">Transcription regulation</keyword>
<dbReference type="Proteomes" id="UP000035462">
    <property type="component" value="Unassembled WGS sequence"/>
</dbReference>
<dbReference type="CDD" id="cd00090">
    <property type="entry name" value="HTH_ARSR"/>
    <property type="match status" value="1"/>
</dbReference>
<protein>
    <submittedName>
        <fullName evidence="5">ArsR family transcriptional regulator</fullName>
    </submittedName>
</protein>
<reference evidence="5 6" key="1">
    <citation type="submission" date="2014-01" db="EMBL/GenBank/DDBJ databases">
        <title>Development of a Comparative Genomic Fingerprinting Assay for High Resolution Genotyping of Arcobacter butzleri.</title>
        <authorList>
            <person name="Webb A.L."/>
            <person name="Inglis G.D."/>
            <person name="Kruczkiewicz P."/>
            <person name="Selinger L.B."/>
            <person name="Taboada E.N."/>
        </authorList>
    </citation>
    <scope>NUCLEOTIDE SEQUENCE [LARGE SCALE GENOMIC DNA]</scope>
    <source>
        <strain evidence="5 6">L352</strain>
    </source>
</reference>
<accession>A0A837JCK7</accession>
<dbReference type="Gene3D" id="1.10.10.10">
    <property type="entry name" value="Winged helix-like DNA-binding domain superfamily/Winged helix DNA-binding domain"/>
    <property type="match status" value="1"/>
</dbReference>
<dbReference type="PANTHER" id="PTHR43132:SF6">
    <property type="entry name" value="HTH-TYPE TRANSCRIPTIONAL REPRESSOR CZRA"/>
    <property type="match status" value="1"/>
</dbReference>
<evidence type="ECO:0000256" key="2">
    <source>
        <dbReference type="ARBA" id="ARBA00023125"/>
    </source>
</evidence>
<comment type="caution">
    <text evidence="5">The sequence shown here is derived from an EMBL/GenBank/DDBJ whole genome shotgun (WGS) entry which is preliminary data.</text>
</comment>
<dbReference type="InterPro" id="IPR036390">
    <property type="entry name" value="WH_DNA-bd_sf"/>
</dbReference>
<evidence type="ECO:0000256" key="1">
    <source>
        <dbReference type="ARBA" id="ARBA00023015"/>
    </source>
</evidence>
<dbReference type="EMBL" id="JAIT01000020">
    <property type="protein sequence ID" value="KLE06086.1"/>
    <property type="molecule type" value="Genomic_DNA"/>
</dbReference>
<proteinExistence type="predicted"/>
<dbReference type="GO" id="GO:0003677">
    <property type="term" value="F:DNA binding"/>
    <property type="evidence" value="ECO:0007669"/>
    <property type="project" value="UniProtKB-KW"/>
</dbReference>
<dbReference type="PRINTS" id="PR00778">
    <property type="entry name" value="HTHARSR"/>
</dbReference>
<dbReference type="Pfam" id="PF01022">
    <property type="entry name" value="HTH_5"/>
    <property type="match status" value="1"/>
</dbReference>
<gene>
    <name evidence="5" type="ORF">AF77_02865</name>
</gene>
<dbReference type="InterPro" id="IPR001845">
    <property type="entry name" value="HTH_ArsR_DNA-bd_dom"/>
</dbReference>
<keyword evidence="2" id="KW-0238">DNA-binding</keyword>
<feature type="domain" description="HTH arsR-type" evidence="4">
    <location>
        <begin position="33"/>
        <end position="126"/>
    </location>
</feature>
<keyword evidence="3" id="KW-0804">Transcription</keyword>
<dbReference type="AlphaFoldDB" id="A0A837JCK7"/>
<dbReference type="InterPro" id="IPR051011">
    <property type="entry name" value="Metal_resp_trans_reg"/>
</dbReference>
<dbReference type="PROSITE" id="PS50987">
    <property type="entry name" value="HTH_ARSR_2"/>
    <property type="match status" value="1"/>
</dbReference>